<dbReference type="EMBL" id="GG683778">
    <property type="protein sequence ID" value="EER01709.1"/>
    <property type="molecule type" value="Genomic_DNA"/>
</dbReference>
<proteinExistence type="predicted"/>
<dbReference type="Proteomes" id="UP000007800">
    <property type="component" value="Unassembled WGS sequence"/>
</dbReference>
<dbReference type="RefSeq" id="XP_002768991.1">
    <property type="nucleotide sequence ID" value="XM_002768945.1"/>
</dbReference>
<protein>
    <submittedName>
        <fullName evidence="2">Uncharacterized protein</fullName>
    </submittedName>
</protein>
<organism evidence="3">
    <name type="scientific">Perkinsus marinus (strain ATCC 50983 / TXsc)</name>
    <dbReference type="NCBI Taxonomy" id="423536"/>
    <lineage>
        <taxon>Eukaryota</taxon>
        <taxon>Sar</taxon>
        <taxon>Alveolata</taxon>
        <taxon>Perkinsozoa</taxon>
        <taxon>Perkinsea</taxon>
        <taxon>Perkinsida</taxon>
        <taxon>Perkinsidae</taxon>
        <taxon>Perkinsus</taxon>
    </lineage>
</organism>
<dbReference type="InParanoid" id="C5LNF8"/>
<dbReference type="OrthoDB" id="447200at2759"/>
<evidence type="ECO:0000313" key="3">
    <source>
        <dbReference type="Proteomes" id="UP000007800"/>
    </source>
</evidence>
<gene>
    <name evidence="2" type="ORF">Pmar_PMAR008174</name>
</gene>
<sequence length="510" mass="56401">MAATILAATPTVTRQRTGGGQREGIEASAQGEEATEEGYCRGSTKELIVYVEPRRESELYRRLDEARKEALSLFGPDESYLYGLHSSVTGFFTASYEEARAVLLDLDWAFLSSASGHRSMGGTQLLDADQPLTALCATDSSSTVSSLYTSAEEQSPSSLASMVTAASSGYSTLPVKCDAEDDSEDDTESFVTCGESPVKVEELLVSPDGCVLLSLGYDQVLGDVRSALGGFIKDKIRYKKRAHLTLAKNRLGEEGIKIVDFYKEKLGRPAVEFGPITAWDLVVYERTFRSESLKEDGPHVLEDRSVDAWQCAEGLYDSALEAVGKKRKAWPLLRDLEEARMKFGKSQEELTLDTLTLIVKWKITRGKFRPLMKLVRSNSEAAVKDAWAAADVKLKRRDFLGAVVALTALRGVGVATASAVLSAREASIPFMSDEAILACDIPRNARMFWYDLPTYKEVFTRIQEVSKELRSVKGGDEWTPERIQRCLWAINNKPEDTCDQNNSGKRKRDN</sequence>
<dbReference type="PANTHER" id="PTHR21521">
    <property type="entry name" value="AMUN, ISOFORM A"/>
    <property type="match status" value="1"/>
</dbReference>
<evidence type="ECO:0000256" key="1">
    <source>
        <dbReference type="SAM" id="MobiDB-lite"/>
    </source>
</evidence>
<accession>C5LNF8</accession>
<dbReference type="AlphaFoldDB" id="C5LNF8"/>
<name>C5LNF8_PERM5</name>
<keyword evidence="3" id="KW-1185">Reference proteome</keyword>
<dbReference type="PANTHER" id="PTHR21521:SF0">
    <property type="entry name" value="AMUN, ISOFORM A"/>
    <property type="match status" value="1"/>
</dbReference>
<evidence type="ECO:0000313" key="2">
    <source>
        <dbReference type="EMBL" id="EER01709.1"/>
    </source>
</evidence>
<feature type="region of interest" description="Disordered" evidence="1">
    <location>
        <begin position="1"/>
        <end position="37"/>
    </location>
</feature>
<reference evidence="2 3" key="1">
    <citation type="submission" date="2008-07" db="EMBL/GenBank/DDBJ databases">
        <authorList>
            <person name="El-Sayed N."/>
            <person name="Caler E."/>
            <person name="Inman J."/>
            <person name="Amedeo P."/>
            <person name="Hass B."/>
            <person name="Wortman J."/>
        </authorList>
    </citation>
    <scope>NUCLEOTIDE SEQUENCE [LARGE SCALE GENOMIC DNA]</scope>
    <source>
        <strain evidence="3">ATCC 50983 / TXsc</strain>
    </source>
</reference>
<dbReference type="GeneID" id="9040284"/>